<dbReference type="AlphaFoldDB" id="A0A284RDE2"/>
<dbReference type="OMA" id="AWEIVIP"/>
<accession>A0A284RDE2</accession>
<dbReference type="Proteomes" id="UP000219338">
    <property type="component" value="Unassembled WGS sequence"/>
</dbReference>
<evidence type="ECO:0000313" key="1">
    <source>
        <dbReference type="EMBL" id="SJL06750.1"/>
    </source>
</evidence>
<name>A0A284RDE2_ARMOS</name>
<evidence type="ECO:0008006" key="3">
    <source>
        <dbReference type="Google" id="ProtNLM"/>
    </source>
</evidence>
<dbReference type="STRING" id="47428.A0A284RDE2"/>
<evidence type="ECO:0000313" key="2">
    <source>
        <dbReference type="Proteomes" id="UP000219338"/>
    </source>
</evidence>
<dbReference type="OrthoDB" id="3069970at2759"/>
<reference evidence="2" key="1">
    <citation type="journal article" date="2017" name="Nat. Ecol. Evol.">
        <title>Genome expansion and lineage-specific genetic innovations in the forest pathogenic fungi Armillaria.</title>
        <authorList>
            <person name="Sipos G."/>
            <person name="Prasanna A.N."/>
            <person name="Walter M.C."/>
            <person name="O'Connor E."/>
            <person name="Balint B."/>
            <person name="Krizsan K."/>
            <person name="Kiss B."/>
            <person name="Hess J."/>
            <person name="Varga T."/>
            <person name="Slot J."/>
            <person name="Riley R."/>
            <person name="Boka B."/>
            <person name="Rigling D."/>
            <person name="Barry K."/>
            <person name="Lee J."/>
            <person name="Mihaltcheva S."/>
            <person name="LaButti K."/>
            <person name="Lipzen A."/>
            <person name="Waldron R."/>
            <person name="Moloney N.M."/>
            <person name="Sperisen C."/>
            <person name="Kredics L."/>
            <person name="Vagvoelgyi C."/>
            <person name="Patrignani A."/>
            <person name="Fitzpatrick D."/>
            <person name="Nagy I."/>
            <person name="Doyle S."/>
            <person name="Anderson J.B."/>
            <person name="Grigoriev I.V."/>
            <person name="Gueldener U."/>
            <person name="Muensterkoetter M."/>
            <person name="Nagy L.G."/>
        </authorList>
    </citation>
    <scope>NUCLEOTIDE SEQUENCE [LARGE SCALE GENOMIC DNA]</scope>
    <source>
        <strain evidence="2">C18/9</strain>
    </source>
</reference>
<proteinExistence type="predicted"/>
<protein>
    <recommendedName>
        <fullName evidence="3">Retrotransposon gag domain-containing protein</fullName>
    </recommendedName>
</protein>
<dbReference type="EMBL" id="FUEG01000007">
    <property type="protein sequence ID" value="SJL06750.1"/>
    <property type="molecule type" value="Genomic_DNA"/>
</dbReference>
<organism evidence="1 2">
    <name type="scientific">Armillaria ostoyae</name>
    <name type="common">Armillaria root rot fungus</name>
    <dbReference type="NCBI Taxonomy" id="47428"/>
    <lineage>
        <taxon>Eukaryota</taxon>
        <taxon>Fungi</taxon>
        <taxon>Dikarya</taxon>
        <taxon>Basidiomycota</taxon>
        <taxon>Agaricomycotina</taxon>
        <taxon>Agaricomycetes</taxon>
        <taxon>Agaricomycetidae</taxon>
        <taxon>Agaricales</taxon>
        <taxon>Marasmiineae</taxon>
        <taxon>Physalacriaceae</taxon>
        <taxon>Armillaria</taxon>
    </lineage>
</organism>
<keyword evidence="2" id="KW-1185">Reference proteome</keyword>
<gene>
    <name evidence="1" type="ORF">ARMOST_10092</name>
</gene>
<sequence length="143" mass="16669">MPPDPPAAWEIVIPDANLWDNLKLKIIQEPLSSRATLSTSLDSLIIMVHTRFFQDADTKLKYQALKKLHQTDFKSGEVFFQKFKKLTLEADVIDNEGQMVSMIKEAVCKTAKDTIYMQPNVLPNTYNKWKHHILQIDYNYWLN</sequence>